<dbReference type="InterPro" id="IPR001650">
    <property type="entry name" value="Helicase_C-like"/>
</dbReference>
<dbReference type="Proteomes" id="UP000008922">
    <property type="component" value="Chromosome"/>
</dbReference>
<dbReference type="PANTHER" id="PTHR47957">
    <property type="entry name" value="ATP-DEPENDENT HELICASE HRQ1"/>
    <property type="match status" value="1"/>
</dbReference>
<sequence>MEHLDFFPQHGWEIRHRMEVPGREAQRFPFDDLEFAPTVLTFLRRAYPQGIFQHQKIALSAYLKGESVCLTTGTASGKSLVFQSAALDCLTRDSAACVMAIYPMKALGNEQKDRWEQAFQLAGMDVSVGRIDGNVAPALRLGILEKSRLLIFTPDILHAWLLSNLNQPAVIRFLRRVRLMVIDEVHTYSGVFGSNSAFLFRRLRHLMGLLDSHPRFIAASATMARPQEHLQALLGVPFRVVGPELDTSPRYPLEVLFAHPPATRSLEPVVDLLHHLAQQTDSRFIAFVNSRKQVELISSLLSRMHREEAKTGKEGKEKGKDKEEDVVEEEESLSAARAVLEQLQVLPYRAGYEEHDRAFIQERLSSGNLKGVISTSALELGLDIPHLDLCVLIGVPDSATSLQQRIGRIGRHKPGTVILVHGGDVVDHLVFADPPSLFNRPFAESTLYLENPYMQYIHALCLARPGGEHAQVLLATHRTSDTFNSVIEWPPGFMELCRAEYTGNTPRELLSMKNEGKDRPNYVFPLREVGSQFKVERAQGPTSASLGSLSFSQLMREAYPGAVYYYASVPYRVVKVNIKQHTVQVRREKNYTTRPGRLPEALFPRLTPEGVMQAQQRGRLIALEAQTMVRESINGLYEQRGGKETFYPYPLPRELGFSHDQPFFSHNYFTSGVLLTHPALQQEGVNLQALAGWLYEAFFVVLPVERQEIGFSADTFRHALSPYIHPGQPFLALYDQVYGSLRLSSRLLMPEVLPQVFLEACLLTADSALPEDLKTTRQALAEMTAETWLMPAQRLYLEHRQVVTPPGRERVLLPGSKGLLMRTHEEFLVQRLVTFGGNLCYEGVPASMAGSAASSMPQVIDVAEIPGESQIGWYDPQTQTIEPAPLETVQLSAEMGEMLPPPDFSLLVHRLAMAQIALPPNISVLESVEALREGLLSWIG</sequence>
<dbReference type="AlphaFoldDB" id="E8N134"/>
<dbReference type="GO" id="GO:0016787">
    <property type="term" value="F:hydrolase activity"/>
    <property type="evidence" value="ECO:0007669"/>
    <property type="project" value="UniProtKB-KW"/>
</dbReference>
<dbReference type="Gene3D" id="3.40.50.300">
    <property type="entry name" value="P-loop containing nucleotide triphosphate hydrolases"/>
    <property type="match status" value="2"/>
</dbReference>
<dbReference type="PANTHER" id="PTHR47957:SF3">
    <property type="entry name" value="ATP-DEPENDENT HELICASE HRQ1"/>
    <property type="match status" value="1"/>
</dbReference>
<feature type="domain" description="Helicase C-terminal" evidence="4">
    <location>
        <begin position="268"/>
        <end position="453"/>
    </location>
</feature>
<dbReference type="SUPFAM" id="SSF52540">
    <property type="entry name" value="P-loop containing nucleoside triphosphate hydrolases"/>
    <property type="match status" value="1"/>
</dbReference>
<organism evidence="5 6">
    <name type="scientific">Anaerolinea thermophila (strain DSM 14523 / JCM 11388 / NBRC 100420 / UNI-1)</name>
    <dbReference type="NCBI Taxonomy" id="926569"/>
    <lineage>
        <taxon>Bacteria</taxon>
        <taxon>Bacillati</taxon>
        <taxon>Chloroflexota</taxon>
        <taxon>Anaerolineae</taxon>
        <taxon>Anaerolineales</taxon>
        <taxon>Anaerolineaceae</taxon>
        <taxon>Anaerolinea</taxon>
    </lineage>
</organism>
<dbReference type="Pfam" id="PF00270">
    <property type="entry name" value="DEAD"/>
    <property type="match status" value="1"/>
</dbReference>
<protein>
    <submittedName>
        <fullName evidence="5">ATP-dependent helicase</fullName>
        <ecNumber evidence="5">3.6.1.-</ecNumber>
    </submittedName>
</protein>
<dbReference type="GO" id="GO:0005524">
    <property type="term" value="F:ATP binding"/>
    <property type="evidence" value="ECO:0007669"/>
    <property type="project" value="UniProtKB-KW"/>
</dbReference>
<evidence type="ECO:0000259" key="3">
    <source>
        <dbReference type="PROSITE" id="PS51192"/>
    </source>
</evidence>
<reference evidence="5 6" key="1">
    <citation type="submission" date="2010-12" db="EMBL/GenBank/DDBJ databases">
        <title>Whole genome sequence of Anaerolinea thermophila UNI-1.</title>
        <authorList>
            <person name="Narita-Yamada S."/>
            <person name="Kishi E."/>
            <person name="Watanabe Y."/>
            <person name="Takasaki K."/>
            <person name="Ankai A."/>
            <person name="Oguchi A."/>
            <person name="Fukui S."/>
            <person name="Takahashi M."/>
            <person name="Yashiro I."/>
            <person name="Hosoyama A."/>
            <person name="Sekiguchi Y."/>
            <person name="Hanada S."/>
            <person name="Fujita N."/>
        </authorList>
    </citation>
    <scope>NUCLEOTIDE SEQUENCE [LARGE SCALE GENOMIC DNA]</scope>
    <source>
        <strain evidence="6">DSM 14523 / JCM 11388 / NBRC 100420 / UNI-1</strain>
    </source>
</reference>
<keyword evidence="2" id="KW-0067">ATP-binding</keyword>
<evidence type="ECO:0000259" key="4">
    <source>
        <dbReference type="PROSITE" id="PS51194"/>
    </source>
</evidence>
<dbReference type="SMART" id="SM00490">
    <property type="entry name" value="HELICc"/>
    <property type="match status" value="1"/>
</dbReference>
<keyword evidence="6" id="KW-1185">Reference proteome</keyword>
<name>E8N134_ANATU</name>
<dbReference type="KEGG" id="atm:ANT_27510"/>
<dbReference type="eggNOG" id="COG1205">
    <property type="taxonomic scope" value="Bacteria"/>
</dbReference>
<dbReference type="HOGENOM" id="CLU_000809_3_3_0"/>
<evidence type="ECO:0000256" key="1">
    <source>
        <dbReference type="ARBA" id="ARBA00022741"/>
    </source>
</evidence>
<dbReference type="InterPro" id="IPR014001">
    <property type="entry name" value="Helicase_ATP-bd"/>
</dbReference>
<dbReference type="RefSeq" id="WP_013561125.1">
    <property type="nucleotide sequence ID" value="NC_014960.1"/>
</dbReference>
<accession>E8N134</accession>
<feature type="domain" description="Helicase ATP-binding" evidence="3">
    <location>
        <begin position="59"/>
        <end position="241"/>
    </location>
</feature>
<evidence type="ECO:0000256" key="2">
    <source>
        <dbReference type="ARBA" id="ARBA00022840"/>
    </source>
</evidence>
<dbReference type="PROSITE" id="PS51192">
    <property type="entry name" value="HELICASE_ATP_BIND_1"/>
    <property type="match status" value="1"/>
</dbReference>
<proteinExistence type="predicted"/>
<dbReference type="GO" id="GO:0006289">
    <property type="term" value="P:nucleotide-excision repair"/>
    <property type="evidence" value="ECO:0007669"/>
    <property type="project" value="TreeGrafter"/>
</dbReference>
<keyword evidence="5" id="KW-0347">Helicase</keyword>
<dbReference type="eggNOG" id="COG1111">
    <property type="taxonomic scope" value="Bacteria"/>
</dbReference>
<evidence type="ECO:0000313" key="6">
    <source>
        <dbReference type="Proteomes" id="UP000008922"/>
    </source>
</evidence>
<dbReference type="InParanoid" id="E8N134"/>
<dbReference type="InterPro" id="IPR011545">
    <property type="entry name" value="DEAD/DEAH_box_helicase_dom"/>
</dbReference>
<dbReference type="InterPro" id="IPR027417">
    <property type="entry name" value="P-loop_NTPase"/>
</dbReference>
<keyword evidence="5" id="KW-0378">Hydrolase</keyword>
<keyword evidence="1" id="KW-0547">Nucleotide-binding</keyword>
<dbReference type="Pfam" id="PF00271">
    <property type="entry name" value="Helicase_C"/>
    <property type="match status" value="1"/>
</dbReference>
<dbReference type="GO" id="GO:0003676">
    <property type="term" value="F:nucleic acid binding"/>
    <property type="evidence" value="ECO:0007669"/>
    <property type="project" value="InterPro"/>
</dbReference>
<dbReference type="GO" id="GO:0043138">
    <property type="term" value="F:3'-5' DNA helicase activity"/>
    <property type="evidence" value="ECO:0007669"/>
    <property type="project" value="TreeGrafter"/>
</dbReference>
<dbReference type="OrthoDB" id="143059at2"/>
<dbReference type="PROSITE" id="PS51194">
    <property type="entry name" value="HELICASE_CTER"/>
    <property type="match status" value="1"/>
</dbReference>
<evidence type="ECO:0000313" key="5">
    <source>
        <dbReference type="EMBL" id="BAJ64777.1"/>
    </source>
</evidence>
<dbReference type="GO" id="GO:0036297">
    <property type="term" value="P:interstrand cross-link repair"/>
    <property type="evidence" value="ECO:0007669"/>
    <property type="project" value="TreeGrafter"/>
</dbReference>
<gene>
    <name evidence="5" type="ordered locus">ANT_27510</name>
</gene>
<dbReference type="EC" id="3.6.1.-" evidence="5"/>
<dbReference type="EMBL" id="AP012029">
    <property type="protein sequence ID" value="BAJ64777.1"/>
    <property type="molecule type" value="Genomic_DNA"/>
</dbReference>
<dbReference type="SMART" id="SM00487">
    <property type="entry name" value="DEXDc"/>
    <property type="match status" value="1"/>
</dbReference>
<dbReference type="STRING" id="926569.ANT_27510"/>